<reference evidence="3 4" key="1">
    <citation type="submission" date="2015-11" db="EMBL/GenBank/DDBJ databases">
        <title>Genome Sequence of Bacillus simplex strain VanAntwerpen2.</title>
        <authorList>
            <person name="Couger M.B."/>
        </authorList>
    </citation>
    <scope>NUCLEOTIDE SEQUENCE [LARGE SCALE GENOMIC DNA]</scope>
    <source>
        <strain evidence="3 4">VanAntwerpen02</strain>
    </source>
</reference>
<evidence type="ECO:0000313" key="3">
    <source>
        <dbReference type="EMBL" id="KWW20517.1"/>
    </source>
</evidence>
<evidence type="ECO:0000259" key="2">
    <source>
        <dbReference type="Pfam" id="PF04471"/>
    </source>
</evidence>
<keyword evidence="1" id="KW-0812">Transmembrane</keyword>
<dbReference type="Gene3D" id="3.40.1350.10">
    <property type="match status" value="1"/>
</dbReference>
<gene>
    <name evidence="3" type="ORF">AS888_18315</name>
</gene>
<proteinExistence type="predicted"/>
<feature type="transmembrane region" description="Helical" evidence="1">
    <location>
        <begin position="50"/>
        <end position="67"/>
    </location>
</feature>
<dbReference type="GO" id="GO:0015666">
    <property type="term" value="F:restriction endodeoxyribonuclease activity"/>
    <property type="evidence" value="ECO:0007669"/>
    <property type="project" value="TreeGrafter"/>
</dbReference>
<name>A0A120GPZ0_9BACI</name>
<dbReference type="InterPro" id="IPR011856">
    <property type="entry name" value="tRNA_endonuc-like_dom_sf"/>
</dbReference>
<evidence type="ECO:0000313" key="4">
    <source>
        <dbReference type="Proteomes" id="UP000064189"/>
    </source>
</evidence>
<dbReference type="PANTHER" id="PTHR30015:SF7">
    <property type="entry name" value="TYPE IV METHYL-DIRECTED RESTRICTION ENZYME ECOKMRR"/>
    <property type="match status" value="1"/>
</dbReference>
<dbReference type="EMBL" id="LNNH01000016">
    <property type="protein sequence ID" value="KWW20517.1"/>
    <property type="molecule type" value="Genomic_DNA"/>
</dbReference>
<sequence length="221" mass="25480">MARRKRKATSKSSELILLTLFLGIFLIFYILHLIALFLDNLISLSRDWNLFQWGYLFALCIGLFFSLHKYKLMKKNEQALIKKQKERERLEKLKNGADLDNLKMMPHRDFEYYIADLFSSKGYEATVTSASGDGGKDIILRKEGYISIVECKRYATKRIGRPEIQKFHSALIDIQAQEGFYVTTSSFANTAVHYVANKPIILIDGQQLINIISEININKSN</sequence>
<dbReference type="InterPro" id="IPR007560">
    <property type="entry name" value="Restrct_endonuc_IV_Mrr"/>
</dbReference>
<dbReference type="RefSeq" id="WP_061141948.1">
    <property type="nucleotide sequence ID" value="NZ_LNNH01000016.1"/>
</dbReference>
<protein>
    <recommendedName>
        <fullName evidence="2">Restriction endonuclease type IV Mrr domain-containing protein</fullName>
    </recommendedName>
</protein>
<evidence type="ECO:0000256" key="1">
    <source>
        <dbReference type="SAM" id="Phobius"/>
    </source>
</evidence>
<dbReference type="Proteomes" id="UP000064189">
    <property type="component" value="Unassembled WGS sequence"/>
</dbReference>
<feature type="domain" description="Restriction endonuclease type IV Mrr" evidence="2">
    <location>
        <begin position="103"/>
        <end position="211"/>
    </location>
</feature>
<accession>A0A120GPZ0</accession>
<comment type="caution">
    <text evidence="3">The sequence shown here is derived from an EMBL/GenBank/DDBJ whole genome shotgun (WGS) entry which is preliminary data.</text>
</comment>
<feature type="transmembrane region" description="Helical" evidence="1">
    <location>
        <begin position="15"/>
        <end position="38"/>
    </location>
</feature>
<keyword evidence="1" id="KW-1133">Transmembrane helix</keyword>
<dbReference type="SUPFAM" id="SSF52980">
    <property type="entry name" value="Restriction endonuclease-like"/>
    <property type="match status" value="1"/>
</dbReference>
<dbReference type="InterPro" id="IPR052906">
    <property type="entry name" value="Type_IV_Methyl-Rstrct_Enzyme"/>
</dbReference>
<dbReference type="GO" id="GO:0003677">
    <property type="term" value="F:DNA binding"/>
    <property type="evidence" value="ECO:0007669"/>
    <property type="project" value="InterPro"/>
</dbReference>
<organism evidence="3 4">
    <name type="scientific">Peribacillus simplex</name>
    <dbReference type="NCBI Taxonomy" id="1478"/>
    <lineage>
        <taxon>Bacteria</taxon>
        <taxon>Bacillati</taxon>
        <taxon>Bacillota</taxon>
        <taxon>Bacilli</taxon>
        <taxon>Bacillales</taxon>
        <taxon>Bacillaceae</taxon>
        <taxon>Peribacillus</taxon>
    </lineage>
</organism>
<dbReference type="GO" id="GO:0009307">
    <property type="term" value="P:DNA restriction-modification system"/>
    <property type="evidence" value="ECO:0007669"/>
    <property type="project" value="InterPro"/>
</dbReference>
<dbReference type="Pfam" id="PF04471">
    <property type="entry name" value="Mrr_cat"/>
    <property type="match status" value="1"/>
</dbReference>
<keyword evidence="1" id="KW-0472">Membrane</keyword>
<dbReference type="InterPro" id="IPR011335">
    <property type="entry name" value="Restrct_endonuc-II-like"/>
</dbReference>
<dbReference type="AlphaFoldDB" id="A0A120GPZ0"/>
<dbReference type="PANTHER" id="PTHR30015">
    <property type="entry name" value="MRR RESTRICTION SYSTEM PROTEIN"/>
    <property type="match status" value="1"/>
</dbReference>
<keyword evidence="4" id="KW-1185">Reference proteome</keyword>